<feature type="domain" description="M23ase beta-sheet core" evidence="3">
    <location>
        <begin position="310"/>
        <end position="403"/>
    </location>
</feature>
<dbReference type="GO" id="GO:0004222">
    <property type="term" value="F:metalloendopeptidase activity"/>
    <property type="evidence" value="ECO:0007669"/>
    <property type="project" value="TreeGrafter"/>
</dbReference>
<evidence type="ECO:0000256" key="1">
    <source>
        <dbReference type="SAM" id="Coils"/>
    </source>
</evidence>
<protein>
    <submittedName>
        <fullName evidence="4">Septal ring factor EnvC (AmiA/AmiB activator)</fullName>
    </submittedName>
</protein>
<dbReference type="NCBIfam" id="NF008644">
    <property type="entry name" value="PRK11637.1"/>
    <property type="match status" value="1"/>
</dbReference>
<feature type="region of interest" description="Disordered" evidence="2">
    <location>
        <begin position="238"/>
        <end position="286"/>
    </location>
</feature>
<comment type="caution">
    <text evidence="4">The sequence shown here is derived from an EMBL/GenBank/DDBJ whole genome shotgun (WGS) entry which is preliminary data.</text>
</comment>
<dbReference type="CDD" id="cd12797">
    <property type="entry name" value="M23_peptidase"/>
    <property type="match status" value="1"/>
</dbReference>
<dbReference type="InterPro" id="IPR011055">
    <property type="entry name" value="Dup_hybrid_motif"/>
</dbReference>
<name>A0A4R2MU67_9PAST</name>
<dbReference type="PANTHER" id="PTHR21666:SF270">
    <property type="entry name" value="MUREIN HYDROLASE ACTIVATOR ENVC"/>
    <property type="match status" value="1"/>
</dbReference>
<evidence type="ECO:0000313" key="4">
    <source>
        <dbReference type="EMBL" id="TCP12212.1"/>
    </source>
</evidence>
<feature type="coiled-coil region" evidence="1">
    <location>
        <begin position="32"/>
        <end position="115"/>
    </location>
</feature>
<dbReference type="Gene3D" id="2.70.70.10">
    <property type="entry name" value="Glucose Permease (Domain IIA)"/>
    <property type="match status" value="1"/>
</dbReference>
<dbReference type="AlphaFoldDB" id="A0A4R2MU67"/>
<dbReference type="Pfam" id="PF01551">
    <property type="entry name" value="Peptidase_M23"/>
    <property type="match status" value="1"/>
</dbReference>
<dbReference type="InterPro" id="IPR050570">
    <property type="entry name" value="Cell_wall_metabolism_enzyme"/>
</dbReference>
<dbReference type="PANTHER" id="PTHR21666">
    <property type="entry name" value="PEPTIDASE-RELATED"/>
    <property type="match status" value="1"/>
</dbReference>
<evidence type="ECO:0000259" key="3">
    <source>
        <dbReference type="Pfam" id="PF01551"/>
    </source>
</evidence>
<keyword evidence="5" id="KW-1185">Reference proteome</keyword>
<dbReference type="SUPFAM" id="SSF51261">
    <property type="entry name" value="Duplicated hybrid motif"/>
    <property type="match status" value="1"/>
</dbReference>
<dbReference type="FunFam" id="2.70.70.10:FF:000003">
    <property type="entry name" value="Murein hydrolase activator EnvC"/>
    <property type="match status" value="1"/>
</dbReference>
<evidence type="ECO:0000256" key="2">
    <source>
        <dbReference type="SAM" id="MobiDB-lite"/>
    </source>
</evidence>
<dbReference type="EMBL" id="SLXI01000004">
    <property type="protein sequence ID" value="TCP12212.1"/>
    <property type="molecule type" value="Genomic_DNA"/>
</dbReference>
<accession>A0A4R2MU67</accession>
<dbReference type="OrthoDB" id="9784703at2"/>
<gene>
    <name evidence="4" type="ORF">EV697_10417</name>
</gene>
<feature type="compositionally biased region" description="Basic and acidic residues" evidence="2">
    <location>
        <begin position="238"/>
        <end position="261"/>
    </location>
</feature>
<dbReference type="Proteomes" id="UP000294841">
    <property type="component" value="Unassembled WGS sequence"/>
</dbReference>
<dbReference type="RefSeq" id="WP_132023731.1">
    <property type="nucleotide sequence ID" value="NZ_CP016605.1"/>
</dbReference>
<dbReference type="Gene3D" id="6.10.250.3150">
    <property type="match status" value="1"/>
</dbReference>
<organism evidence="4 5">
    <name type="scientific">Bisgaardia hudsonensis</name>
    <dbReference type="NCBI Taxonomy" id="109472"/>
    <lineage>
        <taxon>Bacteria</taxon>
        <taxon>Pseudomonadati</taxon>
        <taxon>Pseudomonadota</taxon>
        <taxon>Gammaproteobacteria</taxon>
        <taxon>Pasteurellales</taxon>
        <taxon>Pasteurellaceae</taxon>
        <taxon>Bisgaardia</taxon>
    </lineage>
</organism>
<reference evidence="4 5" key="1">
    <citation type="submission" date="2019-03" db="EMBL/GenBank/DDBJ databases">
        <title>Genomic Encyclopedia of Type Strains, Phase IV (KMG-IV): sequencing the most valuable type-strain genomes for metagenomic binning, comparative biology and taxonomic classification.</title>
        <authorList>
            <person name="Goeker M."/>
        </authorList>
    </citation>
    <scope>NUCLEOTIDE SEQUENCE [LARGE SCALE GENOMIC DNA]</scope>
    <source>
        <strain evidence="4 5">DSM 28231</strain>
    </source>
</reference>
<proteinExistence type="predicted"/>
<keyword evidence="1" id="KW-0175">Coiled coil</keyword>
<sequence>MRFCFVLKKFNLLVFIFFTIGLCLQGAIASDLSKIRNQIQEQEQKIAEQKRQQDQLQSTLKTQEIQIKNVINQLSATESDLKETRRIISETEKQIKALEKREKQQKAKLSKQLDMMYRSGLNPSVLERLFSEDAQKAERMKAYYNHLNLVRLDLIKDIEKTQVQLLENKKEILQQQQQQKAQLDEQKKQQQDLQKIKTEHQITLKKLNRTLARDENKLESLKANENALLKKIQQAEQLAKDQEKREREAYTKKKQEEEKKNRQPYKPTAQEKQLMASTKGLGKPKRQYQYPVSGKILNSFGSTQMGELKWKGIFIKANAGSTVKAIADGRVILANFLQGYGLMVIIKHGDNDLSLYGFNQEISVKEGQYVHAGEKIAEVGSSGSQSSSGLYFEIRRKGMPMNPVSWIR</sequence>
<evidence type="ECO:0000313" key="5">
    <source>
        <dbReference type="Proteomes" id="UP000294841"/>
    </source>
</evidence>
<dbReference type="InterPro" id="IPR016047">
    <property type="entry name" value="M23ase_b-sheet_dom"/>
</dbReference>